<reference evidence="2 3" key="1">
    <citation type="journal article" date="2012" name="Eukaryot. Cell">
        <title>Draft genome sequence of CBS 2479, the standard type strain of Trichosporon asahii.</title>
        <authorList>
            <person name="Yang R.Y."/>
            <person name="Li H.T."/>
            <person name="Zhu H."/>
            <person name="Zhou G.P."/>
            <person name="Wang M."/>
            <person name="Wang L."/>
        </authorList>
    </citation>
    <scope>NUCLEOTIDE SEQUENCE [LARGE SCALE GENOMIC DNA]</scope>
    <source>
        <strain evidence="3">ATCC 90039 / CBS 2479 / JCM 2466 / KCTC 7840 / NCYC 2677 / UAMH 7654</strain>
    </source>
</reference>
<dbReference type="KEGG" id="tasa:A1Q1_00146"/>
<feature type="compositionally biased region" description="Polar residues" evidence="1">
    <location>
        <begin position="320"/>
        <end position="330"/>
    </location>
</feature>
<dbReference type="AlphaFoldDB" id="J4UGF5"/>
<comment type="caution">
    <text evidence="2">The sequence shown here is derived from an EMBL/GenBank/DDBJ whole genome shotgun (WGS) entry which is preliminary data.</text>
</comment>
<dbReference type="Proteomes" id="UP000002748">
    <property type="component" value="Unassembled WGS sequence"/>
</dbReference>
<evidence type="ECO:0000313" key="2">
    <source>
        <dbReference type="EMBL" id="EJT50525.1"/>
    </source>
</evidence>
<dbReference type="VEuPathDB" id="FungiDB:A1Q1_00146"/>
<protein>
    <submittedName>
        <fullName evidence="2">Uncharacterized protein</fullName>
    </submittedName>
</protein>
<organism evidence="2 3">
    <name type="scientific">Trichosporon asahii var. asahii (strain ATCC 90039 / CBS 2479 / JCM 2466 / KCTC 7840 / NBRC 103889/ NCYC 2677 / UAMH 7654)</name>
    <name type="common">Yeast</name>
    <dbReference type="NCBI Taxonomy" id="1186058"/>
    <lineage>
        <taxon>Eukaryota</taxon>
        <taxon>Fungi</taxon>
        <taxon>Dikarya</taxon>
        <taxon>Basidiomycota</taxon>
        <taxon>Agaricomycotina</taxon>
        <taxon>Tremellomycetes</taxon>
        <taxon>Trichosporonales</taxon>
        <taxon>Trichosporonaceae</taxon>
        <taxon>Trichosporon</taxon>
    </lineage>
</organism>
<gene>
    <name evidence="2" type="ORF">A1Q1_00146</name>
</gene>
<feature type="region of interest" description="Disordered" evidence="1">
    <location>
        <begin position="37"/>
        <end position="122"/>
    </location>
</feature>
<evidence type="ECO:0000313" key="3">
    <source>
        <dbReference type="Proteomes" id="UP000002748"/>
    </source>
</evidence>
<sequence>MVAACVLSAALEEPLMPWWSEWPRSIPVPASVDPLDGFLSPNDSTDVTVPPTDTHSTHDVRSVETPLESIDPSTPPAAPQASPQTPATSRRSTDERPAAPGSSGDKCGEPRAPPRPANFLPPFFDSELRVVRRPRRAIDLTGPHPRQPPPSSGATPPPDRRKRRYASGKLSPAPPPADQQREDQGLRHTLPSPPADNASLAHERCPSSPRSTLDLPLVAGCPSDFQTFTRPSPTQAGSAAPVVSRLSSLPALLARPPAPFQELHSFQTAHTSHNPQTSLAPLTPLTSQAPQAPPPPDAPEDLWNGWNAYVWQNSPLKQSYSAPCTSTSSPVPDVSDNQRRSSASLPQLTSDTATAEADAFLAAFTGGGIRNEEGRGTETSISAENLELGTWSRHLTG</sequence>
<dbReference type="RefSeq" id="XP_014181949.1">
    <property type="nucleotide sequence ID" value="XM_014326474.1"/>
</dbReference>
<name>J4UGF5_TRIAS</name>
<feature type="compositionally biased region" description="Pro residues" evidence="1">
    <location>
        <begin position="145"/>
        <end position="157"/>
    </location>
</feature>
<dbReference type="EMBL" id="ALBS01000099">
    <property type="protein sequence ID" value="EJT50525.1"/>
    <property type="molecule type" value="Genomic_DNA"/>
</dbReference>
<dbReference type="GeneID" id="25983660"/>
<feature type="compositionally biased region" description="Polar residues" evidence="1">
    <location>
        <begin position="270"/>
        <end position="287"/>
    </location>
</feature>
<accession>J4UGF5</accession>
<feature type="region of interest" description="Disordered" evidence="1">
    <location>
        <begin position="270"/>
        <end position="303"/>
    </location>
</feature>
<feature type="compositionally biased region" description="Low complexity" evidence="1">
    <location>
        <begin position="79"/>
        <end position="89"/>
    </location>
</feature>
<evidence type="ECO:0000256" key="1">
    <source>
        <dbReference type="SAM" id="MobiDB-lite"/>
    </source>
</evidence>
<feature type="compositionally biased region" description="Low complexity" evidence="1">
    <location>
        <begin position="43"/>
        <end position="54"/>
    </location>
</feature>
<feature type="compositionally biased region" description="Polar residues" evidence="1">
    <location>
        <begin position="340"/>
        <end position="350"/>
    </location>
</feature>
<proteinExistence type="predicted"/>
<dbReference type="HOGENOM" id="CLU_689262_0_0_1"/>
<feature type="region of interest" description="Disordered" evidence="1">
    <location>
        <begin position="138"/>
        <end position="217"/>
    </location>
</feature>
<feature type="region of interest" description="Disordered" evidence="1">
    <location>
        <begin position="320"/>
        <end position="351"/>
    </location>
</feature>